<reference evidence="3 4" key="1">
    <citation type="journal article" date="2010" name="Science">
        <title>Genomic analysis of organismal complexity in the multicellular green alga Volvox carteri.</title>
        <authorList>
            <person name="Prochnik S.E."/>
            <person name="Umen J."/>
            <person name="Nedelcu A.M."/>
            <person name="Hallmann A."/>
            <person name="Miller S.M."/>
            <person name="Nishii I."/>
            <person name="Ferris P."/>
            <person name="Kuo A."/>
            <person name="Mitros T."/>
            <person name="Fritz-Laylin L.K."/>
            <person name="Hellsten U."/>
            <person name="Chapman J."/>
            <person name="Simakov O."/>
            <person name="Rensing S.A."/>
            <person name="Terry A."/>
            <person name="Pangilinan J."/>
            <person name="Kapitonov V."/>
            <person name="Jurka J."/>
            <person name="Salamov A."/>
            <person name="Shapiro H."/>
            <person name="Schmutz J."/>
            <person name="Grimwood J."/>
            <person name="Lindquist E."/>
            <person name="Lucas S."/>
            <person name="Grigoriev I.V."/>
            <person name="Schmitt R."/>
            <person name="Kirk D."/>
            <person name="Rokhsar D.S."/>
        </authorList>
    </citation>
    <scope>NUCLEOTIDE SEQUENCE [LARGE SCALE GENOMIC DNA]</scope>
    <source>
        <strain evidence="4">f. Nagariensis / Eve</strain>
    </source>
</reference>
<feature type="compositionally biased region" description="Polar residues" evidence="1">
    <location>
        <begin position="369"/>
        <end position="384"/>
    </location>
</feature>
<dbReference type="InParanoid" id="D8TSJ8"/>
<accession>D8TSJ8</accession>
<dbReference type="RefSeq" id="XP_002949482.1">
    <property type="nucleotide sequence ID" value="XM_002949436.1"/>
</dbReference>
<feature type="region of interest" description="Disordered" evidence="1">
    <location>
        <begin position="360"/>
        <end position="384"/>
    </location>
</feature>
<keyword evidence="4" id="KW-1185">Reference proteome</keyword>
<evidence type="ECO:0000313" key="3">
    <source>
        <dbReference type="EMBL" id="EFJ49501.1"/>
    </source>
</evidence>
<dbReference type="Proteomes" id="UP000001058">
    <property type="component" value="Unassembled WGS sequence"/>
</dbReference>
<dbReference type="EMBL" id="GL378335">
    <property type="protein sequence ID" value="EFJ49501.1"/>
    <property type="molecule type" value="Genomic_DNA"/>
</dbReference>
<proteinExistence type="predicted"/>
<evidence type="ECO:0000313" key="4">
    <source>
        <dbReference type="Proteomes" id="UP000001058"/>
    </source>
</evidence>
<dbReference type="InterPro" id="IPR005069">
    <property type="entry name" value="Nucl-diP-sugar_transferase"/>
</dbReference>
<dbReference type="KEGG" id="vcn:VOLCADRAFT_89755"/>
<dbReference type="Pfam" id="PF03407">
    <property type="entry name" value="Nucleotid_trans"/>
    <property type="match status" value="1"/>
</dbReference>
<evidence type="ECO:0000259" key="2">
    <source>
        <dbReference type="Pfam" id="PF03407"/>
    </source>
</evidence>
<name>D8TSJ8_VOLCA</name>
<sequence length="977" mass="106794">MRAKTMRQARCASVQAKPAMNSRHIEGPGMKIHSTTNQVGGVDASLQQPRGRTLAAKRKRPFHPNRPSAYVSLGKVRPFTGDVQPPAALTSALEARSFRRELILITDTRPRAAVQLHDNLAQLGLAHILWLTNSRAFCAAADVLLLARAKLHGQQPGAFADATLAHRALKSASVPYTSMAQDWEGQLSLSRQARELRNAQALPALNVSAAMAALAAASDAAASGRRNIISSAAGAGLAAAASSSSSSSSADLGCVWYNETFPDVFGGHRRLMTKRLMLLARTVRHGYNVLSLDTDVIAFREPYSFFKTPPYSSAHMVVGKSVRGGSIVNTGVMYFQNVSRNGPVAWLLSEAVERNLRWLDMPPPPPAPNSTENSATAALTPDKSSSAAHQLMTPHDASRRGCWDQFLFGDAVLTSITGKMSLYYCARPADRYGRPLLRRSDDDSGGWNMRHRTALGLADRQGPSELLGREVTPVTDPDLLGLVGSDTFMTSWANLTRPRDPQPLLADEPSYRLPPFLPDGFAARFQRVLADDDNLWASRQSVLRSMNSNRRLRTAVDKSRCTEDQPDVAQGSLDTALCSSSSRHLAGEEAAADVRRRDALGAAGSRTGDGPLPPLHREMEMLAYAADWLVGGWTQRGVLGYWDPQLTNGMPRQVFAHLVRAPGPTSIGKDAVRMQYGEYSWELAALTDGGPFPFLGSPNASEVPRVVALLPDVDTTTFTQVQWTSMARGLVQLALLTGRRVVWPAVPCASKWVQPNPGSRRALPLNQNLRFMTHGSFGEGLMCTPAVVLHQKCLFERLNSGRNESSEVARDEVPEPPRREGARGLLPVEFEMLLRVLPPSVAQPGSHNTVHLQNNDDYDDNGRGERPVMFDEPPRAELYRFRLPFPACWFAVDGQFVGNRPRKTGDNYVAIMMGGAKPGIVYVKAADVAKALREGPLAAQPVLYLAQRTFLTQLDKLGEPELMVKYRTFRNECPALK</sequence>
<evidence type="ECO:0000256" key="1">
    <source>
        <dbReference type="SAM" id="MobiDB-lite"/>
    </source>
</evidence>
<dbReference type="AlphaFoldDB" id="D8TSJ8"/>
<protein>
    <recommendedName>
        <fullName evidence="2">Nucleotide-diphospho-sugar transferase domain-containing protein</fullName>
    </recommendedName>
</protein>
<organism evidence="4">
    <name type="scientific">Volvox carteri f. nagariensis</name>
    <dbReference type="NCBI Taxonomy" id="3068"/>
    <lineage>
        <taxon>Eukaryota</taxon>
        <taxon>Viridiplantae</taxon>
        <taxon>Chlorophyta</taxon>
        <taxon>core chlorophytes</taxon>
        <taxon>Chlorophyceae</taxon>
        <taxon>CS clade</taxon>
        <taxon>Chlamydomonadales</taxon>
        <taxon>Volvocaceae</taxon>
        <taxon>Volvox</taxon>
    </lineage>
</organism>
<dbReference type="GeneID" id="9618652"/>
<gene>
    <name evidence="3" type="ORF">VOLCADRAFT_89755</name>
</gene>
<dbReference type="OrthoDB" id="532336at2759"/>
<feature type="domain" description="Nucleotide-diphospho-sugar transferase" evidence="2">
    <location>
        <begin position="270"/>
        <end position="413"/>
    </location>
</feature>
<feature type="region of interest" description="Disordered" evidence="1">
    <location>
        <begin position="1"/>
        <end position="31"/>
    </location>
</feature>